<dbReference type="InterPro" id="IPR052353">
    <property type="entry name" value="Benzoxazolinone_Detox_Enz"/>
</dbReference>
<dbReference type="GO" id="GO:0030170">
    <property type="term" value="F:pyridoxal phosphate binding"/>
    <property type="evidence" value="ECO:0007669"/>
    <property type="project" value="InterPro"/>
</dbReference>
<feature type="domain" description="MOSC" evidence="1">
    <location>
        <begin position="1"/>
        <end position="105"/>
    </location>
</feature>
<evidence type="ECO:0000313" key="3">
    <source>
        <dbReference type="Proteomes" id="UP000230790"/>
    </source>
</evidence>
<proteinExistence type="predicted"/>
<dbReference type="AlphaFoldDB" id="A0A2M8Q714"/>
<name>A0A2M8Q714_9CHLR</name>
<reference evidence="2 3" key="1">
    <citation type="submission" date="2017-11" db="EMBL/GenBank/DDBJ databases">
        <title>Evolution of Phototrophy in the Chloroflexi Phylum Driven by Horizontal Gene Transfer.</title>
        <authorList>
            <person name="Ward L.M."/>
            <person name="Hemp J."/>
            <person name="Shih P.M."/>
            <person name="Mcglynn S.E."/>
            <person name="Fischer W."/>
        </authorList>
    </citation>
    <scope>NUCLEOTIDE SEQUENCE [LARGE SCALE GENOMIC DNA]</scope>
    <source>
        <strain evidence="2">JP3_7</strain>
    </source>
</reference>
<dbReference type="Pfam" id="PF03473">
    <property type="entry name" value="MOSC"/>
    <property type="match status" value="1"/>
</dbReference>
<evidence type="ECO:0000259" key="1">
    <source>
        <dbReference type="PROSITE" id="PS51340"/>
    </source>
</evidence>
<dbReference type="Proteomes" id="UP000230790">
    <property type="component" value="Unassembled WGS sequence"/>
</dbReference>
<accession>A0A2M8Q714</accession>
<dbReference type="GO" id="GO:0030151">
    <property type="term" value="F:molybdenum ion binding"/>
    <property type="evidence" value="ECO:0007669"/>
    <property type="project" value="InterPro"/>
</dbReference>
<dbReference type="EMBL" id="PGTN01000955">
    <property type="protein sequence ID" value="PJF45575.1"/>
    <property type="molecule type" value="Genomic_DNA"/>
</dbReference>
<feature type="non-terminal residue" evidence="2">
    <location>
        <position position="137"/>
    </location>
</feature>
<dbReference type="GO" id="GO:0003824">
    <property type="term" value="F:catalytic activity"/>
    <property type="evidence" value="ECO:0007669"/>
    <property type="project" value="InterPro"/>
</dbReference>
<sequence>AVYLYGEPDYAWWSVQLGYELAPGTFGENLTISGLESAALHIGDILQVGEARLQVTAARIPCATLAARMGDPGFVKRFRAAERPGAYCRVLQPGVVRVGDAVTLEPYPGVAVTVAEMFRAFYNPRPDAASIRRLLET</sequence>
<dbReference type="InterPro" id="IPR005302">
    <property type="entry name" value="MoCF_Sase_C"/>
</dbReference>
<evidence type="ECO:0000313" key="2">
    <source>
        <dbReference type="EMBL" id="PJF45575.1"/>
    </source>
</evidence>
<dbReference type="PANTHER" id="PTHR30212:SF2">
    <property type="entry name" value="PROTEIN YIIM"/>
    <property type="match status" value="1"/>
</dbReference>
<gene>
    <name evidence="2" type="ORF">CUN48_18185</name>
</gene>
<dbReference type="Gene3D" id="2.40.33.20">
    <property type="entry name" value="PK beta-barrel domain-like"/>
    <property type="match status" value="1"/>
</dbReference>
<organism evidence="2 3">
    <name type="scientific">Candidatus Thermofonsia Clade 3 bacterium</name>
    <dbReference type="NCBI Taxonomy" id="2364212"/>
    <lineage>
        <taxon>Bacteria</taxon>
        <taxon>Bacillati</taxon>
        <taxon>Chloroflexota</taxon>
        <taxon>Candidatus Thermofontia</taxon>
        <taxon>Candidatus Thermofonsia Clade 3</taxon>
    </lineage>
</organism>
<feature type="non-terminal residue" evidence="2">
    <location>
        <position position="1"/>
    </location>
</feature>
<protein>
    <submittedName>
        <fullName evidence="2">MOSC domain-containing protein</fullName>
    </submittedName>
</protein>
<dbReference type="PANTHER" id="PTHR30212">
    <property type="entry name" value="PROTEIN YIIM"/>
    <property type="match status" value="1"/>
</dbReference>
<dbReference type="SUPFAM" id="SSF50800">
    <property type="entry name" value="PK beta-barrel domain-like"/>
    <property type="match status" value="1"/>
</dbReference>
<dbReference type="InterPro" id="IPR011037">
    <property type="entry name" value="Pyrv_Knase-like_insert_dom_sf"/>
</dbReference>
<dbReference type="PROSITE" id="PS51340">
    <property type="entry name" value="MOSC"/>
    <property type="match status" value="1"/>
</dbReference>
<comment type="caution">
    <text evidence="2">The sequence shown here is derived from an EMBL/GenBank/DDBJ whole genome shotgun (WGS) entry which is preliminary data.</text>
</comment>